<evidence type="ECO:0000313" key="1">
    <source>
        <dbReference type="EMBL" id="KAG6941321.1"/>
    </source>
</evidence>
<gene>
    <name evidence="1" type="ORF">JG687_00019732</name>
</gene>
<reference evidence="1" key="1">
    <citation type="submission" date="2021-01" db="EMBL/GenBank/DDBJ databases">
        <title>Phytophthora aleatoria, a newly-described species from Pinus radiata is distinct from Phytophthora cactorum isolates based on comparative genomics.</title>
        <authorList>
            <person name="Mcdougal R."/>
            <person name="Panda P."/>
            <person name="Williams N."/>
            <person name="Studholme D.J."/>
        </authorList>
    </citation>
    <scope>NUCLEOTIDE SEQUENCE</scope>
    <source>
        <strain evidence="1">NZFS 3830</strain>
    </source>
</reference>
<dbReference type="Proteomes" id="UP000688947">
    <property type="component" value="Unassembled WGS sequence"/>
</dbReference>
<dbReference type="AlphaFoldDB" id="A0A8T1TJC6"/>
<organism evidence="1 2">
    <name type="scientific">Phytophthora cactorum</name>
    <dbReference type="NCBI Taxonomy" id="29920"/>
    <lineage>
        <taxon>Eukaryota</taxon>
        <taxon>Sar</taxon>
        <taxon>Stramenopiles</taxon>
        <taxon>Oomycota</taxon>
        <taxon>Peronosporomycetes</taxon>
        <taxon>Peronosporales</taxon>
        <taxon>Peronosporaceae</taxon>
        <taxon>Phytophthora</taxon>
    </lineage>
</organism>
<proteinExistence type="predicted"/>
<sequence length="146" mass="16860">MWHRELRWIRHVVRVQDQELRLDRWLRLQFPALPQSFLQTQLRKRKIRLQAATASNLQTARANSLLLEGSVVAIDAHLFGSKLQPLIVQHVEQETTIQEQNLTTTQDKARLQELKRRVVCQDAQFVVLNKPHGLAVQDGSALSESL</sequence>
<comment type="caution">
    <text evidence="1">The sequence shown here is derived from an EMBL/GenBank/DDBJ whole genome shotgun (WGS) entry which is preliminary data.</text>
</comment>
<name>A0A8T1TJC6_9STRA</name>
<feature type="non-terminal residue" evidence="1">
    <location>
        <position position="146"/>
    </location>
</feature>
<dbReference type="EMBL" id="JAENGZ010003644">
    <property type="protein sequence ID" value="KAG6941321.1"/>
    <property type="molecule type" value="Genomic_DNA"/>
</dbReference>
<evidence type="ECO:0000313" key="2">
    <source>
        <dbReference type="Proteomes" id="UP000688947"/>
    </source>
</evidence>
<accession>A0A8T1TJC6</accession>
<protein>
    <submittedName>
        <fullName evidence="1">Uncharacterized protein</fullName>
    </submittedName>
</protein>
<dbReference type="VEuPathDB" id="FungiDB:PC110_g16548"/>
<dbReference type="OrthoDB" id="418349at2759"/>